<comment type="caution">
    <text evidence="2">The sequence shown here is derived from an EMBL/GenBank/DDBJ whole genome shotgun (WGS) entry which is preliminary data.</text>
</comment>
<evidence type="ECO:0000313" key="2">
    <source>
        <dbReference type="EMBL" id="PYC87897.1"/>
    </source>
</evidence>
<dbReference type="Proteomes" id="UP000248039">
    <property type="component" value="Unassembled WGS sequence"/>
</dbReference>
<dbReference type="RefSeq" id="WP_110665068.1">
    <property type="nucleotide sequence ID" value="NZ_PYBW01000010.1"/>
</dbReference>
<evidence type="ECO:0000313" key="3">
    <source>
        <dbReference type="Proteomes" id="UP000248039"/>
    </source>
</evidence>
<gene>
    <name evidence="2" type="ORF">C7C46_02330</name>
</gene>
<sequence length="66" mass="6956">MSTDLTSAHWRKSTHSTNGGQCVEIADNLAGLTPVRDSKDPDGPSLAFPGPSFAAFLTALRLRALS</sequence>
<accession>A0A2V4PAH4</accession>
<dbReference type="EMBL" id="PYBW01000010">
    <property type="protein sequence ID" value="PYC87897.1"/>
    <property type="molecule type" value="Genomic_DNA"/>
</dbReference>
<name>A0A2V4PAH4_9ACTN</name>
<dbReference type="Pfam" id="PF04149">
    <property type="entry name" value="DUF397"/>
    <property type="match status" value="1"/>
</dbReference>
<feature type="domain" description="DUF397" evidence="1">
    <location>
        <begin position="8"/>
        <end position="61"/>
    </location>
</feature>
<evidence type="ECO:0000259" key="1">
    <source>
        <dbReference type="Pfam" id="PF04149"/>
    </source>
</evidence>
<organism evidence="2 3">
    <name type="scientific">Streptomyces tateyamensis</name>
    <dbReference type="NCBI Taxonomy" id="565073"/>
    <lineage>
        <taxon>Bacteria</taxon>
        <taxon>Bacillati</taxon>
        <taxon>Actinomycetota</taxon>
        <taxon>Actinomycetes</taxon>
        <taxon>Kitasatosporales</taxon>
        <taxon>Streptomycetaceae</taxon>
        <taxon>Streptomyces</taxon>
    </lineage>
</organism>
<dbReference type="AlphaFoldDB" id="A0A2V4PAH4"/>
<protein>
    <submittedName>
        <fullName evidence="2">DUF397 domain-containing protein</fullName>
    </submittedName>
</protein>
<dbReference type="OrthoDB" id="4570646at2"/>
<dbReference type="InterPro" id="IPR007278">
    <property type="entry name" value="DUF397"/>
</dbReference>
<proteinExistence type="predicted"/>
<reference evidence="2 3" key="1">
    <citation type="submission" date="2018-03" db="EMBL/GenBank/DDBJ databases">
        <title>Bioinformatic expansion and discovery of thiopeptide antibiotics.</title>
        <authorList>
            <person name="Schwalen C.J."/>
            <person name="Hudson G.A."/>
            <person name="Mitchell D.A."/>
        </authorList>
    </citation>
    <scope>NUCLEOTIDE SEQUENCE [LARGE SCALE GENOMIC DNA]</scope>
    <source>
        <strain evidence="2 3">ATCC 21389</strain>
    </source>
</reference>
<keyword evidence="3" id="KW-1185">Reference proteome</keyword>